<evidence type="ECO:0000313" key="9">
    <source>
        <dbReference type="Proteomes" id="UP000267464"/>
    </source>
</evidence>
<dbReference type="Proteomes" id="UP000267464">
    <property type="component" value="Unassembled WGS sequence"/>
</dbReference>
<evidence type="ECO:0000313" key="8">
    <source>
        <dbReference type="EMBL" id="RQP26283.1"/>
    </source>
</evidence>
<dbReference type="EMBL" id="QUSW01000001">
    <property type="protein sequence ID" value="RQP26283.1"/>
    <property type="molecule type" value="Genomic_DNA"/>
</dbReference>
<dbReference type="InterPro" id="IPR013611">
    <property type="entry name" value="Transp-assoc_OB_typ2"/>
</dbReference>
<keyword evidence="1" id="KW-0813">Transport</keyword>
<keyword evidence="5" id="KW-1278">Translocase</keyword>
<evidence type="ECO:0000256" key="4">
    <source>
        <dbReference type="ARBA" id="ARBA00022840"/>
    </source>
</evidence>
<sequence>MAEIRIQNLQKRFADFTAVKNSSLLLEDGKFVVLLGPSGCGKTTTLRMVAGLEFPTDGQILLDGEDVTYRRPRERDIAMVFQLFALYPHMGVRDNLEFPLRNERLPRVEIDRRIKEVAGILRIEHLLGSRVGGLAGGDRQRVALGRAIVRQPKAFLMDEPLGTLDAEFRELMCVELRKLHEKLKTTTVFVTHDQNEAMALADHIVVMNQGEILQADDPQGIYNFPSCVFVARFIGRPPMNLLKVNGAVSAGMKRVALDGQSVDVPMIEAAAGSALLGVRPEHVHLGAPGSGLDAQVQHVEYFGSHWIAELTSSAGSLKAVVDKSMKPKAGDAVGLGFDTQRVVLFDATTERLLPSITTSTHKPSMCHG</sequence>
<evidence type="ECO:0000256" key="6">
    <source>
        <dbReference type="ARBA" id="ARBA00023136"/>
    </source>
</evidence>
<dbReference type="PANTHER" id="PTHR43875">
    <property type="entry name" value="MALTODEXTRIN IMPORT ATP-BINDING PROTEIN MSMX"/>
    <property type="match status" value="1"/>
</dbReference>
<dbReference type="GO" id="GO:0016887">
    <property type="term" value="F:ATP hydrolysis activity"/>
    <property type="evidence" value="ECO:0007669"/>
    <property type="project" value="InterPro"/>
</dbReference>
<dbReference type="Gene3D" id="2.40.50.100">
    <property type="match status" value="1"/>
</dbReference>
<dbReference type="GO" id="GO:0140359">
    <property type="term" value="F:ABC-type transporter activity"/>
    <property type="evidence" value="ECO:0007669"/>
    <property type="project" value="UniProtKB-ARBA"/>
</dbReference>
<dbReference type="InterPro" id="IPR008995">
    <property type="entry name" value="Mo/tungstate-bd_C_term_dom"/>
</dbReference>
<dbReference type="SMART" id="SM00382">
    <property type="entry name" value="AAA"/>
    <property type="match status" value="1"/>
</dbReference>
<reference evidence="8 9" key="2">
    <citation type="submission" date="2018-12" db="EMBL/GenBank/DDBJ databases">
        <title>Rhizobacter gummiphilus sp. nov., a rubber-degrading bacterium isolated from the soil of a botanical garden in Japan.</title>
        <authorList>
            <person name="Shunsuke S.S."/>
        </authorList>
    </citation>
    <scope>NUCLEOTIDE SEQUENCE [LARGE SCALE GENOMIC DNA]</scope>
    <source>
        <strain evidence="8 9">S-16</strain>
    </source>
</reference>
<evidence type="ECO:0000256" key="5">
    <source>
        <dbReference type="ARBA" id="ARBA00022967"/>
    </source>
</evidence>
<dbReference type="GO" id="GO:0005524">
    <property type="term" value="F:ATP binding"/>
    <property type="evidence" value="ECO:0007669"/>
    <property type="project" value="UniProtKB-KW"/>
</dbReference>
<gene>
    <name evidence="8" type="ORF">DZC73_04440</name>
</gene>
<evidence type="ECO:0000256" key="2">
    <source>
        <dbReference type="ARBA" id="ARBA00022475"/>
    </source>
</evidence>
<dbReference type="AlphaFoldDB" id="A0A3N7HWN1"/>
<proteinExistence type="predicted"/>
<comment type="caution">
    <text evidence="8">The sequence shown here is derived from an EMBL/GenBank/DDBJ whole genome shotgun (WGS) entry which is preliminary data.</text>
</comment>
<protein>
    <submittedName>
        <fullName evidence="8">ABC transporter ATP-binding protein</fullName>
    </submittedName>
</protein>
<reference evidence="8 9" key="1">
    <citation type="submission" date="2018-08" db="EMBL/GenBank/DDBJ databases">
        <authorList>
            <person name="Khan S.A."/>
            <person name="Jeon C.O."/>
            <person name="Chun B.H."/>
            <person name="Jeong S.E."/>
        </authorList>
    </citation>
    <scope>NUCLEOTIDE SEQUENCE [LARGE SCALE GENOMIC DNA]</scope>
    <source>
        <strain evidence="8 9">S-16</strain>
    </source>
</reference>
<dbReference type="GO" id="GO:0055052">
    <property type="term" value="C:ATP-binding cassette (ABC) transporter complex, substrate-binding subunit-containing"/>
    <property type="evidence" value="ECO:0007669"/>
    <property type="project" value="TreeGrafter"/>
</dbReference>
<keyword evidence="3" id="KW-0547">Nucleotide-binding</keyword>
<dbReference type="InterPro" id="IPR012340">
    <property type="entry name" value="NA-bd_OB-fold"/>
</dbReference>
<keyword evidence="4 8" id="KW-0067">ATP-binding</keyword>
<evidence type="ECO:0000256" key="3">
    <source>
        <dbReference type="ARBA" id="ARBA00022741"/>
    </source>
</evidence>
<dbReference type="RefSeq" id="WP_124538960.1">
    <property type="nucleotide sequence ID" value="NZ_QUSW01000001.1"/>
</dbReference>
<dbReference type="FunFam" id="3.40.50.300:FF:000042">
    <property type="entry name" value="Maltose/maltodextrin ABC transporter, ATP-binding protein"/>
    <property type="match status" value="1"/>
</dbReference>
<dbReference type="InterPro" id="IPR017871">
    <property type="entry name" value="ABC_transporter-like_CS"/>
</dbReference>
<dbReference type="Pfam" id="PF00005">
    <property type="entry name" value="ABC_tran"/>
    <property type="match status" value="1"/>
</dbReference>
<dbReference type="SUPFAM" id="SSF50331">
    <property type="entry name" value="MOP-like"/>
    <property type="match status" value="1"/>
</dbReference>
<dbReference type="InterPro" id="IPR003593">
    <property type="entry name" value="AAA+_ATPase"/>
</dbReference>
<dbReference type="Gene3D" id="3.40.50.300">
    <property type="entry name" value="P-loop containing nucleotide triphosphate hydrolases"/>
    <property type="match status" value="1"/>
</dbReference>
<dbReference type="Gene3D" id="2.40.50.140">
    <property type="entry name" value="Nucleic acid-binding proteins"/>
    <property type="match status" value="1"/>
</dbReference>
<keyword evidence="6" id="KW-0472">Membrane</keyword>
<dbReference type="PROSITE" id="PS00211">
    <property type="entry name" value="ABC_TRANSPORTER_1"/>
    <property type="match status" value="1"/>
</dbReference>
<dbReference type="SUPFAM" id="SSF52540">
    <property type="entry name" value="P-loop containing nucleoside triphosphate hydrolases"/>
    <property type="match status" value="1"/>
</dbReference>
<organism evidence="8 9">
    <name type="scientific">Piscinibacter terrae</name>
    <dbReference type="NCBI Taxonomy" id="2496871"/>
    <lineage>
        <taxon>Bacteria</taxon>
        <taxon>Pseudomonadati</taxon>
        <taxon>Pseudomonadota</taxon>
        <taxon>Betaproteobacteria</taxon>
        <taxon>Burkholderiales</taxon>
        <taxon>Sphaerotilaceae</taxon>
        <taxon>Piscinibacter</taxon>
    </lineage>
</organism>
<keyword evidence="9" id="KW-1185">Reference proteome</keyword>
<dbReference type="Pfam" id="PF08402">
    <property type="entry name" value="TOBE_2"/>
    <property type="match status" value="1"/>
</dbReference>
<dbReference type="PANTHER" id="PTHR43875:SF15">
    <property type="entry name" value="TREHALOSE IMPORT ATP-BINDING PROTEIN SUGC"/>
    <property type="match status" value="1"/>
</dbReference>
<evidence type="ECO:0000256" key="1">
    <source>
        <dbReference type="ARBA" id="ARBA00022448"/>
    </source>
</evidence>
<keyword evidence="2" id="KW-1003">Cell membrane</keyword>
<dbReference type="InterPro" id="IPR027417">
    <property type="entry name" value="P-loop_NTPase"/>
</dbReference>
<dbReference type="InterPro" id="IPR003439">
    <property type="entry name" value="ABC_transporter-like_ATP-bd"/>
</dbReference>
<accession>A0A3N7HWN1</accession>
<dbReference type="OrthoDB" id="5298774at2"/>
<dbReference type="InterPro" id="IPR047641">
    <property type="entry name" value="ABC_transpr_MalK/UgpC-like"/>
</dbReference>
<dbReference type="PROSITE" id="PS50893">
    <property type="entry name" value="ABC_TRANSPORTER_2"/>
    <property type="match status" value="1"/>
</dbReference>
<name>A0A3N7HWN1_9BURK</name>
<evidence type="ECO:0000259" key="7">
    <source>
        <dbReference type="PROSITE" id="PS50893"/>
    </source>
</evidence>
<feature type="domain" description="ABC transporter" evidence="7">
    <location>
        <begin position="4"/>
        <end position="234"/>
    </location>
</feature>